<reference evidence="3 4" key="1">
    <citation type="submission" date="2014-04" db="EMBL/GenBank/DDBJ databases">
        <authorList>
            <consortium name="DOE Joint Genome Institute"/>
            <person name="Kuo A."/>
            <person name="Zuccaro A."/>
            <person name="Kohler A."/>
            <person name="Nagy L.G."/>
            <person name="Floudas D."/>
            <person name="Copeland A."/>
            <person name="Barry K.W."/>
            <person name="Cichocki N."/>
            <person name="Veneault-Fourrey C."/>
            <person name="LaButti K."/>
            <person name="Lindquist E.A."/>
            <person name="Lipzen A."/>
            <person name="Lundell T."/>
            <person name="Morin E."/>
            <person name="Murat C."/>
            <person name="Sun H."/>
            <person name="Tunlid A."/>
            <person name="Henrissat B."/>
            <person name="Grigoriev I.V."/>
            <person name="Hibbett D.S."/>
            <person name="Martin F."/>
            <person name="Nordberg H.P."/>
            <person name="Cantor M.N."/>
            <person name="Hua S.X."/>
        </authorList>
    </citation>
    <scope>NUCLEOTIDE SEQUENCE [LARGE SCALE GENOMIC DNA]</scope>
    <source>
        <strain evidence="3 4">MAFF 305830</strain>
    </source>
</reference>
<accession>A0A0C2XND3</accession>
<evidence type="ECO:0000256" key="2">
    <source>
        <dbReference type="SAM" id="Phobius"/>
    </source>
</evidence>
<name>A0A0C2XND3_SERVB</name>
<proteinExistence type="predicted"/>
<feature type="compositionally biased region" description="Low complexity" evidence="1">
    <location>
        <begin position="283"/>
        <end position="297"/>
    </location>
</feature>
<sequence length="464" mass="50643">MEVSPFLAPNTSLGTADVAVDYGADWTYQPSTANNTALGDYHETTKLGASINITLHQTSAVTVYGIRSLDAGRYIVSLDNSLPTTHIAKASFESRSVLYFASGLDPKIDHHLVLTNVDEGAHFAISSINTTTVDAPKPENGPASFSVPKGTLIALITAVVAAVIIIILIGICILLRRRRIKAARQARLRRLSVVSREYSSKPPSFMMNDEAVTKSRHDPVILVTHSHGHSYDGSLHSREERYFEGDEDEEDGSFQFVRRPLLSTPSLKIPHLGEGFHVDFPSFSSAHSHSRQSSQDSTVDAEHQKPNNRDTSDQTNFLHLNESSGSTDAHSYAEKHRSRVRFSTPPLFAQLFKHPFAAAGGQAKHPFAAAGGQTSRANSRTYQRSSRSTLPNEPNTPMTGDSFPFTVGTSVAFEHPRSTPPRSLEEAREESTSEARDVEEGLVTGGTDTDGFIPHSARPWRVSG</sequence>
<feature type="compositionally biased region" description="Basic and acidic residues" evidence="1">
    <location>
        <begin position="300"/>
        <end position="312"/>
    </location>
</feature>
<keyword evidence="2" id="KW-0472">Membrane</keyword>
<feature type="transmembrane region" description="Helical" evidence="2">
    <location>
        <begin position="152"/>
        <end position="175"/>
    </location>
</feature>
<keyword evidence="4" id="KW-1185">Reference proteome</keyword>
<dbReference type="OrthoDB" id="2576334at2759"/>
<dbReference type="Proteomes" id="UP000054097">
    <property type="component" value="Unassembled WGS sequence"/>
</dbReference>
<keyword evidence="2" id="KW-0812">Transmembrane</keyword>
<evidence type="ECO:0000313" key="4">
    <source>
        <dbReference type="Proteomes" id="UP000054097"/>
    </source>
</evidence>
<feature type="compositionally biased region" description="Polar residues" evidence="1">
    <location>
        <begin position="313"/>
        <end position="329"/>
    </location>
</feature>
<organism evidence="3 4">
    <name type="scientific">Serendipita vermifera MAFF 305830</name>
    <dbReference type="NCBI Taxonomy" id="933852"/>
    <lineage>
        <taxon>Eukaryota</taxon>
        <taxon>Fungi</taxon>
        <taxon>Dikarya</taxon>
        <taxon>Basidiomycota</taxon>
        <taxon>Agaricomycotina</taxon>
        <taxon>Agaricomycetes</taxon>
        <taxon>Sebacinales</taxon>
        <taxon>Serendipitaceae</taxon>
        <taxon>Serendipita</taxon>
    </lineage>
</organism>
<feature type="compositionally biased region" description="Polar residues" evidence="1">
    <location>
        <begin position="372"/>
        <end position="399"/>
    </location>
</feature>
<dbReference type="EMBL" id="KN824284">
    <property type="protein sequence ID" value="KIM30497.1"/>
    <property type="molecule type" value="Genomic_DNA"/>
</dbReference>
<feature type="compositionally biased region" description="Basic and acidic residues" evidence="1">
    <location>
        <begin position="423"/>
        <end position="439"/>
    </location>
</feature>
<feature type="region of interest" description="Disordered" evidence="1">
    <location>
        <begin position="367"/>
        <end position="464"/>
    </location>
</feature>
<dbReference type="AlphaFoldDB" id="A0A0C2XND3"/>
<evidence type="ECO:0008006" key="5">
    <source>
        <dbReference type="Google" id="ProtNLM"/>
    </source>
</evidence>
<gene>
    <name evidence="3" type="ORF">M408DRAFT_21997</name>
</gene>
<evidence type="ECO:0000313" key="3">
    <source>
        <dbReference type="EMBL" id="KIM30497.1"/>
    </source>
</evidence>
<keyword evidence="2" id="KW-1133">Transmembrane helix</keyword>
<dbReference type="STRING" id="933852.A0A0C2XND3"/>
<reference evidence="4" key="2">
    <citation type="submission" date="2015-01" db="EMBL/GenBank/DDBJ databases">
        <title>Evolutionary Origins and Diversification of the Mycorrhizal Mutualists.</title>
        <authorList>
            <consortium name="DOE Joint Genome Institute"/>
            <consortium name="Mycorrhizal Genomics Consortium"/>
            <person name="Kohler A."/>
            <person name="Kuo A."/>
            <person name="Nagy L.G."/>
            <person name="Floudas D."/>
            <person name="Copeland A."/>
            <person name="Barry K.W."/>
            <person name="Cichocki N."/>
            <person name="Veneault-Fourrey C."/>
            <person name="LaButti K."/>
            <person name="Lindquist E.A."/>
            <person name="Lipzen A."/>
            <person name="Lundell T."/>
            <person name="Morin E."/>
            <person name="Murat C."/>
            <person name="Riley R."/>
            <person name="Ohm R."/>
            <person name="Sun H."/>
            <person name="Tunlid A."/>
            <person name="Henrissat B."/>
            <person name="Grigoriev I.V."/>
            <person name="Hibbett D.S."/>
            <person name="Martin F."/>
        </authorList>
    </citation>
    <scope>NUCLEOTIDE SEQUENCE [LARGE SCALE GENOMIC DNA]</scope>
    <source>
        <strain evidence="4">MAFF 305830</strain>
    </source>
</reference>
<feature type="region of interest" description="Disordered" evidence="1">
    <location>
        <begin position="283"/>
        <end position="338"/>
    </location>
</feature>
<dbReference type="HOGENOM" id="CLU_589458_0_0_1"/>
<protein>
    <recommendedName>
        <fullName evidence="5">Transmembrane protein</fullName>
    </recommendedName>
</protein>
<evidence type="ECO:0000256" key="1">
    <source>
        <dbReference type="SAM" id="MobiDB-lite"/>
    </source>
</evidence>